<feature type="signal peptide" evidence="1">
    <location>
        <begin position="1"/>
        <end position="26"/>
    </location>
</feature>
<keyword evidence="1" id="KW-0732">Signal</keyword>
<sequence length="298" mass="34346">MKKQKNIVISIVLSIFVLNSPLAVHAFESQEVDKMQPSMLPHSPFAYIIREHYYGEMLSWKDVRPLLPRKAKFQVIDLETGISFQVQKRAGNQHADVQPLTRNDTQIMKEIYEDKWSWKRRAILVNIDDRFIAASMHGMPHGGGALSNGFPGHFCIHFAGSMTHRTKNTDPTHQLMVLKAAGKLEEYRDQMDPYEVADLFLTAINQSDLYLLQITLAQPYREHAATILERFNQIGVAAKDSPYKKIDQLPVIALELPVELQYHDPRQGKKRKSVTLTLIRDGLTNRWEIYSKEFFDLK</sequence>
<reference evidence="2 3" key="1">
    <citation type="submission" date="2016-10" db="EMBL/GenBank/DDBJ databases">
        <authorList>
            <person name="de Groot N.N."/>
        </authorList>
    </citation>
    <scope>NUCLEOTIDE SEQUENCE [LARGE SCALE GENOMIC DNA]</scope>
    <source>
        <strain evidence="3">P4B,CCM 7963,CECT 7998,DSM 25260,IBRC-M 10614,KCTC 13821</strain>
    </source>
</reference>
<evidence type="ECO:0000256" key="1">
    <source>
        <dbReference type="SAM" id="SignalP"/>
    </source>
</evidence>
<accession>A0A1G8CT98</accession>
<dbReference type="Proteomes" id="UP000199017">
    <property type="component" value="Unassembled WGS sequence"/>
</dbReference>
<organism evidence="2 3">
    <name type="scientific">Alteribacillus bidgolensis</name>
    <dbReference type="NCBI Taxonomy" id="930129"/>
    <lineage>
        <taxon>Bacteria</taxon>
        <taxon>Bacillati</taxon>
        <taxon>Bacillota</taxon>
        <taxon>Bacilli</taxon>
        <taxon>Bacillales</taxon>
        <taxon>Bacillaceae</taxon>
        <taxon>Alteribacillus</taxon>
    </lineage>
</organism>
<dbReference type="AlphaFoldDB" id="A0A1G8CT98"/>
<keyword evidence="3" id="KW-1185">Reference proteome</keyword>
<name>A0A1G8CT98_9BACI</name>
<dbReference type="STRING" id="930129.SAMN05216352_101430"/>
<evidence type="ECO:0000313" key="2">
    <source>
        <dbReference type="EMBL" id="SDH48399.1"/>
    </source>
</evidence>
<evidence type="ECO:0000313" key="3">
    <source>
        <dbReference type="Proteomes" id="UP000199017"/>
    </source>
</evidence>
<protein>
    <submittedName>
        <fullName evidence="2">Uncharacterized protein</fullName>
    </submittedName>
</protein>
<dbReference type="EMBL" id="FNDU01000001">
    <property type="protein sequence ID" value="SDH48399.1"/>
    <property type="molecule type" value="Genomic_DNA"/>
</dbReference>
<feature type="chain" id="PRO_5011443843" evidence="1">
    <location>
        <begin position="27"/>
        <end position="298"/>
    </location>
</feature>
<proteinExistence type="predicted"/>
<gene>
    <name evidence="2" type="ORF">SAMN05216352_101430</name>
</gene>